<proteinExistence type="predicted"/>
<name>A0A4Y7K214_PAPSO</name>
<dbReference type="EMBL" id="CM010720">
    <property type="protein sequence ID" value="RZC67403.1"/>
    <property type="molecule type" value="Genomic_DNA"/>
</dbReference>
<feature type="compositionally biased region" description="Basic and acidic residues" evidence="3">
    <location>
        <begin position="842"/>
        <end position="857"/>
    </location>
</feature>
<feature type="compositionally biased region" description="Polar residues" evidence="3">
    <location>
        <begin position="1028"/>
        <end position="1037"/>
    </location>
</feature>
<dbReference type="Gene3D" id="1.10.238.10">
    <property type="entry name" value="EF-hand"/>
    <property type="match status" value="2"/>
</dbReference>
<feature type="compositionally biased region" description="Low complexity" evidence="3">
    <location>
        <begin position="444"/>
        <end position="456"/>
    </location>
</feature>
<feature type="compositionally biased region" description="Polar residues" evidence="3">
    <location>
        <begin position="401"/>
        <end position="443"/>
    </location>
</feature>
<keyword evidence="2" id="KW-0175">Coiled coil</keyword>
<feature type="compositionally biased region" description="Polar residues" evidence="3">
    <location>
        <begin position="118"/>
        <end position="127"/>
    </location>
</feature>
<dbReference type="SMART" id="SM00027">
    <property type="entry name" value="EH"/>
    <property type="match status" value="2"/>
</dbReference>
<dbReference type="CDD" id="cd00052">
    <property type="entry name" value="EH"/>
    <property type="match status" value="2"/>
</dbReference>
<reference evidence="6 7" key="1">
    <citation type="journal article" date="2018" name="Science">
        <title>The opium poppy genome and morphinan production.</title>
        <authorList>
            <person name="Guo L."/>
            <person name="Winzer T."/>
            <person name="Yang X."/>
            <person name="Li Y."/>
            <person name="Ning Z."/>
            <person name="He Z."/>
            <person name="Teodor R."/>
            <person name="Lu Y."/>
            <person name="Bowser T.A."/>
            <person name="Graham I.A."/>
            <person name="Ye K."/>
        </authorList>
    </citation>
    <scope>NUCLEOTIDE SEQUENCE [LARGE SCALE GENOMIC DNA]</scope>
    <source>
        <strain evidence="7">cv. HN1</strain>
        <tissue evidence="6">Leaves</tissue>
    </source>
</reference>
<dbReference type="PROSITE" id="PS50222">
    <property type="entry name" value="EF_HAND_2"/>
    <property type="match status" value="3"/>
</dbReference>
<dbReference type="OrthoDB" id="524326at2759"/>
<dbReference type="InterPro" id="IPR018247">
    <property type="entry name" value="EF_Hand_1_Ca_BS"/>
</dbReference>
<keyword evidence="7" id="KW-1185">Reference proteome</keyword>
<feature type="compositionally biased region" description="Basic and acidic residues" evidence="3">
    <location>
        <begin position="1072"/>
        <end position="1084"/>
    </location>
</feature>
<feature type="compositionally biased region" description="Basic and acidic residues" evidence="3">
    <location>
        <begin position="978"/>
        <end position="987"/>
    </location>
</feature>
<dbReference type="Gramene" id="RZC67403">
    <property type="protein sequence ID" value="RZC67403"/>
    <property type="gene ID" value="C5167_011096"/>
</dbReference>
<dbReference type="PROSITE" id="PS50031">
    <property type="entry name" value="EH"/>
    <property type="match status" value="2"/>
</dbReference>
<dbReference type="InterPro" id="IPR000261">
    <property type="entry name" value="EH_dom"/>
</dbReference>
<feature type="compositionally biased region" description="Low complexity" evidence="3">
    <location>
        <begin position="575"/>
        <end position="592"/>
    </location>
</feature>
<feature type="region of interest" description="Disordered" evidence="3">
    <location>
        <begin position="388"/>
        <end position="463"/>
    </location>
</feature>
<dbReference type="GO" id="GO:0016197">
    <property type="term" value="P:endosomal transport"/>
    <property type="evidence" value="ECO:0007669"/>
    <property type="project" value="TreeGrafter"/>
</dbReference>
<dbReference type="PANTHER" id="PTHR11216:SF161">
    <property type="entry name" value="CALCIUM-BINDING EF HAND FAMILY PROTEIN"/>
    <property type="match status" value="1"/>
</dbReference>
<dbReference type="SUPFAM" id="SSF47473">
    <property type="entry name" value="EF-hand"/>
    <property type="match status" value="2"/>
</dbReference>
<feature type="compositionally biased region" description="Polar residues" evidence="3">
    <location>
        <begin position="907"/>
        <end position="917"/>
    </location>
</feature>
<evidence type="ECO:0000259" key="4">
    <source>
        <dbReference type="PROSITE" id="PS50031"/>
    </source>
</evidence>
<feature type="region of interest" description="Disordered" evidence="3">
    <location>
        <begin position="113"/>
        <end position="137"/>
    </location>
</feature>
<feature type="compositionally biased region" description="Basic and acidic residues" evidence="3">
    <location>
        <begin position="918"/>
        <end position="943"/>
    </location>
</feature>
<feature type="region of interest" description="Disordered" evidence="3">
    <location>
        <begin position="238"/>
        <end position="318"/>
    </location>
</feature>
<feature type="domain" description="EF-hand" evidence="5">
    <location>
        <begin position="40"/>
        <end position="73"/>
    </location>
</feature>
<feature type="compositionally biased region" description="Polar residues" evidence="3">
    <location>
        <begin position="275"/>
        <end position="292"/>
    </location>
</feature>
<dbReference type="AlphaFoldDB" id="A0A4Y7K214"/>
<feature type="compositionally biased region" description="Polar residues" evidence="3">
    <location>
        <begin position="1102"/>
        <end position="1120"/>
    </location>
</feature>
<evidence type="ECO:0000313" key="7">
    <source>
        <dbReference type="Proteomes" id="UP000316621"/>
    </source>
</evidence>
<evidence type="ECO:0000313" key="6">
    <source>
        <dbReference type="EMBL" id="RZC67403.1"/>
    </source>
</evidence>
<accession>A0A4Y7K214</accession>
<evidence type="ECO:0000256" key="1">
    <source>
        <dbReference type="ARBA" id="ARBA00022837"/>
    </source>
</evidence>
<feature type="domain" description="EF-hand" evidence="5">
    <location>
        <begin position="499"/>
        <end position="534"/>
    </location>
</feature>
<feature type="compositionally biased region" description="Basic and acidic residues" evidence="3">
    <location>
        <begin position="871"/>
        <end position="898"/>
    </location>
</feature>
<evidence type="ECO:0000256" key="3">
    <source>
        <dbReference type="SAM" id="MobiDB-lite"/>
    </source>
</evidence>
<dbReference type="GO" id="GO:0006897">
    <property type="term" value="P:endocytosis"/>
    <property type="evidence" value="ECO:0007669"/>
    <property type="project" value="TreeGrafter"/>
</dbReference>
<dbReference type="GO" id="GO:0005886">
    <property type="term" value="C:plasma membrane"/>
    <property type="evidence" value="ECO:0007669"/>
    <property type="project" value="TreeGrafter"/>
</dbReference>
<gene>
    <name evidence="6" type="ORF">C5167_011096</name>
</gene>
<dbReference type="InterPro" id="IPR002048">
    <property type="entry name" value="EF_hand_dom"/>
</dbReference>
<dbReference type="Proteomes" id="UP000316621">
    <property type="component" value="Chromosome 6"/>
</dbReference>
<evidence type="ECO:0000256" key="2">
    <source>
        <dbReference type="SAM" id="Coils"/>
    </source>
</evidence>
<sequence>MAGQNVDLFDEYFRRADLDRDGRISGQEAVTFFQASGLQKPVLAQIWMFADRNRSGFLGRPEFYNALKLVTVAQSKRELTQEIVQAALFGPAAARIPAPQINLAALAAPQVGGAAPASQTGGATSAPQMGGATSAPQMGGARPGFQMNGANPALQMNGANPALQMNGANPALQMGGANLAPQMGGAAAPTSQNFSYRGPQSVPNAGMSQQQFPSQPNQFMRPPMPAGAGSLPAQSVPGQGFPVRGTVTAPRPPTSSVSTDWLSGMSGGQMPPSGATSQIPSRGVTPPTSQSGFGMGPSSGLHSSVPPRPQANSGMTQLVSPRPLNQVQSSFQPAPKDSKALVPSGNGFASDSIFGGDVFSAISSQPKQDSSGFSASSLPVSSAVVPVSSAPQSLPKHGSLDSLQSTFSMQPSSGQLQRTQSLTKPNQQTSPIQSTSTFMSTGISAGASNSASNQSQPQWPRMTQSDIQKYTKVFVEVDTDRDGKITGDQAKNLFLSWRLERAVLKQVWDLSDQDNDSMLSLREFCIALYLMERFREGRPLPAVLPSNIMFDENPMPTAGQPTAAYGNAAWGPGPGLQQPQQQGMPGARQMMPTVGSRSQQMQLPPTHPQTERGLQQPNQQKSRVPVLEKHLVNQLSNEEQNALNSKFDEATEADKKVTELEKEILDSREKIEFYRTKMQELVLYKSRCDNRLNEITERALADKKEVESLGKKYEEKYKQVGDIASKLTIEEATFRDIQERKMELYNALVKIEQGGSTDGILQVRADRIQSDLEELVKALNDRCKKYGLRVKPTALVELPFGWQPGIQEGAADWDEDWDKFEDEGFTFVKDLTLDVQNVIAPPKEKTKPVRKEEKASADEGLTADSSSNADSKSEKPNNTGEHFHDAESPFDARSEDGSARSPPGSPTGRSTLESPSQEFRESHFGKSFDSSPRAKETQSDHGGAESTISGDKSFDEPAWGTFDNNDDTDSVWGFNASKDSDYDRNKDSFFGSNDFGLEPIRTGSPQASSLFDDKKSPFFADSVPGTPFFNSGNSPTRYSEVGDRQYDAFSSFDSFNDRASYPPGDSSLTRFDSMRSTRDSDHSRGFPSFDDSDPFGSSGPFRTSSETPTRTSDNWNTSSETPRRTSDNWNAF</sequence>
<feature type="coiled-coil region" evidence="2">
    <location>
        <begin position="643"/>
        <end position="677"/>
    </location>
</feature>
<dbReference type="InterPro" id="IPR011992">
    <property type="entry name" value="EF-hand-dom_pair"/>
</dbReference>
<dbReference type="OMA" id="ADWDGEW"/>
<feature type="region of interest" description="Disordered" evidence="3">
    <location>
        <begin position="842"/>
        <end position="1132"/>
    </location>
</feature>
<dbReference type="PANTHER" id="PTHR11216">
    <property type="entry name" value="EH DOMAIN"/>
    <property type="match status" value="1"/>
</dbReference>
<feature type="compositionally biased region" description="Low complexity" evidence="3">
    <location>
        <begin position="1085"/>
        <end position="1101"/>
    </location>
</feature>
<evidence type="ECO:0000259" key="5">
    <source>
        <dbReference type="PROSITE" id="PS50222"/>
    </source>
</evidence>
<feature type="domain" description="EF-hand" evidence="5">
    <location>
        <begin position="4"/>
        <end position="39"/>
    </location>
</feature>
<feature type="domain" description="EH" evidence="4">
    <location>
        <begin position="466"/>
        <end position="549"/>
    </location>
</feature>
<dbReference type="SMART" id="SM00054">
    <property type="entry name" value="EFh"/>
    <property type="match status" value="4"/>
</dbReference>
<keyword evidence="1" id="KW-0106">Calcium</keyword>
<dbReference type="GO" id="GO:0005509">
    <property type="term" value="F:calcium ion binding"/>
    <property type="evidence" value="ECO:0007669"/>
    <property type="project" value="InterPro"/>
</dbReference>
<protein>
    <submittedName>
        <fullName evidence="6">Uncharacterized protein</fullName>
    </submittedName>
</protein>
<dbReference type="GO" id="GO:0005737">
    <property type="term" value="C:cytoplasm"/>
    <property type="evidence" value="ECO:0007669"/>
    <property type="project" value="TreeGrafter"/>
</dbReference>
<dbReference type="PROSITE" id="PS00018">
    <property type="entry name" value="EF_HAND_1"/>
    <property type="match status" value="1"/>
</dbReference>
<organism evidence="6 7">
    <name type="scientific">Papaver somniferum</name>
    <name type="common">Opium poppy</name>
    <dbReference type="NCBI Taxonomy" id="3469"/>
    <lineage>
        <taxon>Eukaryota</taxon>
        <taxon>Viridiplantae</taxon>
        <taxon>Streptophyta</taxon>
        <taxon>Embryophyta</taxon>
        <taxon>Tracheophyta</taxon>
        <taxon>Spermatophyta</taxon>
        <taxon>Magnoliopsida</taxon>
        <taxon>Ranunculales</taxon>
        <taxon>Papaveraceae</taxon>
        <taxon>Papaveroideae</taxon>
        <taxon>Papaver</taxon>
    </lineage>
</organism>
<dbReference type="Pfam" id="PF12763">
    <property type="entry name" value="EH"/>
    <property type="match status" value="2"/>
</dbReference>
<dbReference type="STRING" id="3469.A0A4Y7K214"/>
<feature type="region of interest" description="Disordered" evidence="3">
    <location>
        <begin position="569"/>
        <end position="620"/>
    </location>
</feature>
<feature type="domain" description="EH" evidence="4">
    <location>
        <begin position="5"/>
        <end position="95"/>
    </location>
</feature>